<evidence type="ECO:0000259" key="5">
    <source>
        <dbReference type="PROSITE" id="PS50893"/>
    </source>
</evidence>
<keyword evidence="1" id="KW-0813">Transport</keyword>
<dbReference type="InterPro" id="IPR017911">
    <property type="entry name" value="MacB-like_ATP-bd"/>
</dbReference>
<dbReference type="GO" id="GO:0005886">
    <property type="term" value="C:plasma membrane"/>
    <property type="evidence" value="ECO:0007669"/>
    <property type="project" value="TreeGrafter"/>
</dbReference>
<dbReference type="InterPro" id="IPR017871">
    <property type="entry name" value="ABC_transporter-like_CS"/>
</dbReference>
<dbReference type="InterPro" id="IPR003439">
    <property type="entry name" value="ABC_transporter-like_ATP-bd"/>
</dbReference>
<dbReference type="PROSITE" id="PS50893">
    <property type="entry name" value="ABC_TRANSPORTER_2"/>
    <property type="match status" value="1"/>
</dbReference>
<dbReference type="EMBL" id="DPIY01000006">
    <property type="protein sequence ID" value="HCT56663.1"/>
    <property type="molecule type" value="Genomic_DNA"/>
</dbReference>
<dbReference type="Gene3D" id="3.40.50.300">
    <property type="entry name" value="P-loop containing nucleotide triphosphate hydrolases"/>
    <property type="match status" value="1"/>
</dbReference>
<accession>A0A3D4V689</accession>
<dbReference type="InterPro" id="IPR015854">
    <property type="entry name" value="ABC_transpr_LolD-like"/>
</dbReference>
<organism evidence="6 7">
    <name type="scientific">Gemmatimonas aurantiaca</name>
    <dbReference type="NCBI Taxonomy" id="173480"/>
    <lineage>
        <taxon>Bacteria</taxon>
        <taxon>Pseudomonadati</taxon>
        <taxon>Gemmatimonadota</taxon>
        <taxon>Gemmatimonadia</taxon>
        <taxon>Gemmatimonadales</taxon>
        <taxon>Gemmatimonadaceae</taxon>
        <taxon>Gemmatimonas</taxon>
    </lineage>
</organism>
<comment type="similarity">
    <text evidence="4">Belongs to the ABC transporter superfamily. Macrolide exporter (TC 3.A.1.122) family.</text>
</comment>
<dbReference type="CDD" id="cd03255">
    <property type="entry name" value="ABC_MJ0796_LolCDE_FtsE"/>
    <property type="match status" value="1"/>
</dbReference>
<evidence type="ECO:0000256" key="3">
    <source>
        <dbReference type="ARBA" id="ARBA00022840"/>
    </source>
</evidence>
<dbReference type="AlphaFoldDB" id="A0A3D4V689"/>
<dbReference type="SMART" id="SM00382">
    <property type="entry name" value="AAA"/>
    <property type="match status" value="1"/>
</dbReference>
<evidence type="ECO:0000256" key="1">
    <source>
        <dbReference type="ARBA" id="ARBA00022448"/>
    </source>
</evidence>
<dbReference type="GO" id="GO:0005524">
    <property type="term" value="F:ATP binding"/>
    <property type="evidence" value="ECO:0007669"/>
    <property type="project" value="UniProtKB-KW"/>
</dbReference>
<reference evidence="6 7" key="1">
    <citation type="journal article" date="2018" name="Nat. Biotechnol.">
        <title>A standardized bacterial taxonomy based on genome phylogeny substantially revises the tree of life.</title>
        <authorList>
            <person name="Parks D.H."/>
            <person name="Chuvochina M."/>
            <person name="Waite D.W."/>
            <person name="Rinke C."/>
            <person name="Skarshewski A."/>
            <person name="Chaumeil P.A."/>
            <person name="Hugenholtz P."/>
        </authorList>
    </citation>
    <scope>NUCLEOTIDE SEQUENCE [LARGE SCALE GENOMIC DNA]</scope>
    <source>
        <strain evidence="6">UBA8844</strain>
    </source>
</reference>
<dbReference type="Pfam" id="PF00005">
    <property type="entry name" value="ABC_tran"/>
    <property type="match status" value="1"/>
</dbReference>
<dbReference type="GO" id="GO:0022857">
    <property type="term" value="F:transmembrane transporter activity"/>
    <property type="evidence" value="ECO:0007669"/>
    <property type="project" value="TreeGrafter"/>
</dbReference>
<dbReference type="GO" id="GO:0098796">
    <property type="term" value="C:membrane protein complex"/>
    <property type="evidence" value="ECO:0007669"/>
    <property type="project" value="UniProtKB-ARBA"/>
</dbReference>
<dbReference type="PROSITE" id="PS00211">
    <property type="entry name" value="ABC_TRANSPORTER_1"/>
    <property type="match status" value="1"/>
</dbReference>
<evidence type="ECO:0000256" key="2">
    <source>
        <dbReference type="ARBA" id="ARBA00022741"/>
    </source>
</evidence>
<dbReference type="SUPFAM" id="SSF52540">
    <property type="entry name" value="P-loop containing nucleoside triphosphate hydrolases"/>
    <property type="match status" value="1"/>
</dbReference>
<evidence type="ECO:0000256" key="4">
    <source>
        <dbReference type="ARBA" id="ARBA00038388"/>
    </source>
</evidence>
<evidence type="ECO:0000313" key="7">
    <source>
        <dbReference type="Proteomes" id="UP000264071"/>
    </source>
</evidence>
<dbReference type="PANTHER" id="PTHR24220">
    <property type="entry name" value="IMPORT ATP-BINDING PROTEIN"/>
    <property type="match status" value="1"/>
</dbReference>
<keyword evidence="2" id="KW-0547">Nucleotide-binding</keyword>
<dbReference type="Proteomes" id="UP000264071">
    <property type="component" value="Unassembled WGS sequence"/>
</dbReference>
<dbReference type="OMA" id="GTHDYEL"/>
<proteinExistence type="inferred from homology"/>
<evidence type="ECO:0000313" key="6">
    <source>
        <dbReference type="EMBL" id="HCT56663.1"/>
    </source>
</evidence>
<dbReference type="InterPro" id="IPR027417">
    <property type="entry name" value="P-loop_NTPase"/>
</dbReference>
<keyword evidence="3 6" id="KW-0067">ATP-binding</keyword>
<dbReference type="InterPro" id="IPR003593">
    <property type="entry name" value="AAA+_ATPase"/>
</dbReference>
<dbReference type="FunFam" id="3.40.50.300:FF:000032">
    <property type="entry name" value="Export ABC transporter ATP-binding protein"/>
    <property type="match status" value="1"/>
</dbReference>
<dbReference type="GO" id="GO:0016887">
    <property type="term" value="F:ATP hydrolysis activity"/>
    <property type="evidence" value="ECO:0007669"/>
    <property type="project" value="InterPro"/>
</dbReference>
<name>A0A3D4V689_9BACT</name>
<comment type="caution">
    <text evidence="6">The sequence shown here is derived from an EMBL/GenBank/DDBJ whole genome shotgun (WGS) entry which is preliminary data.</text>
</comment>
<dbReference type="PANTHER" id="PTHR24220:SF86">
    <property type="entry name" value="ABC TRANSPORTER ABCH.1"/>
    <property type="match status" value="1"/>
</dbReference>
<sequence length="252" mass="27523">MSTSTTPVIEVHGLTRTYQMGSTEVAALRQVDLTVMPGEFIAVMGTSGSGKSTLMNILGCLDTPSAGTFLLDGVRVDGMSRNERADLRNHKLGFVFQGFNLLSRTSALDNVELPLLYDRLARHKDTKAMSRAALERVGLGTRMDHHPSELSGGQQQRVAIARALVTSPTLLLADEPTGNLDTRTTLDVMALFQQLNNQGITILLVTHEPEVSHYAKRIVEMRDGKIRKDHPVEDRGDAAIDLAAYDAQEVVT</sequence>
<feature type="domain" description="ABC transporter" evidence="5">
    <location>
        <begin position="9"/>
        <end position="248"/>
    </location>
</feature>
<protein>
    <submittedName>
        <fullName evidence="6">ABC transporter ATP-binding protein</fullName>
    </submittedName>
</protein>
<gene>
    <name evidence="6" type="ORF">DGD08_05560</name>
</gene>